<dbReference type="Pfam" id="PF00931">
    <property type="entry name" value="NB-ARC"/>
    <property type="match status" value="1"/>
</dbReference>
<dbReference type="EMBL" id="JAENHP010000002">
    <property type="protein sequence ID" value="MBM2615805.1"/>
    <property type="molecule type" value="Genomic_DNA"/>
</dbReference>
<dbReference type="PROSITE" id="PS00678">
    <property type="entry name" value="WD_REPEATS_1"/>
    <property type="match status" value="2"/>
</dbReference>
<evidence type="ECO:0000313" key="6">
    <source>
        <dbReference type="EMBL" id="MBM2615805.1"/>
    </source>
</evidence>
<feature type="repeat" description="WD" evidence="3">
    <location>
        <begin position="629"/>
        <end position="661"/>
    </location>
</feature>
<keyword evidence="4" id="KW-1133">Transmembrane helix</keyword>
<dbReference type="Pfam" id="PF00400">
    <property type="entry name" value="WD40"/>
    <property type="match status" value="3"/>
</dbReference>
<keyword evidence="4" id="KW-0472">Membrane</keyword>
<dbReference type="InterPro" id="IPR036322">
    <property type="entry name" value="WD40_repeat_dom_sf"/>
</dbReference>
<dbReference type="InterPro" id="IPR002182">
    <property type="entry name" value="NB-ARC"/>
</dbReference>
<dbReference type="PANTHER" id="PTHR19879">
    <property type="entry name" value="TRANSCRIPTION INITIATION FACTOR TFIID"/>
    <property type="match status" value="1"/>
</dbReference>
<dbReference type="InterPro" id="IPR036388">
    <property type="entry name" value="WH-like_DNA-bd_sf"/>
</dbReference>
<accession>A0ABS2A7J8</accession>
<dbReference type="InterPro" id="IPR020472">
    <property type="entry name" value="WD40_PAC1"/>
</dbReference>
<dbReference type="Gene3D" id="3.40.50.300">
    <property type="entry name" value="P-loop containing nucleotide triphosphate hydrolases"/>
    <property type="match status" value="1"/>
</dbReference>
<protein>
    <recommendedName>
        <fullName evidence="5">NB-ARC domain-containing protein</fullName>
    </recommendedName>
</protein>
<evidence type="ECO:0000256" key="2">
    <source>
        <dbReference type="ARBA" id="ARBA00022737"/>
    </source>
</evidence>
<dbReference type="CDD" id="cd00200">
    <property type="entry name" value="WD40"/>
    <property type="match status" value="1"/>
</dbReference>
<dbReference type="RefSeq" id="WP_203375657.1">
    <property type="nucleotide sequence ID" value="NZ_JAENHP010000002.1"/>
</dbReference>
<dbReference type="PRINTS" id="PR00364">
    <property type="entry name" value="DISEASERSIST"/>
</dbReference>
<dbReference type="Gene3D" id="2.130.10.10">
    <property type="entry name" value="YVTN repeat-like/Quinoprotein amine dehydrogenase"/>
    <property type="match status" value="4"/>
</dbReference>
<dbReference type="Proteomes" id="UP000632138">
    <property type="component" value="Unassembled WGS sequence"/>
</dbReference>
<gene>
    <name evidence="6" type="ORF">JIG36_09580</name>
</gene>
<feature type="repeat" description="WD" evidence="3">
    <location>
        <begin position="566"/>
        <end position="601"/>
    </location>
</feature>
<dbReference type="SUPFAM" id="SSF50978">
    <property type="entry name" value="WD40 repeat-like"/>
    <property type="match status" value="2"/>
</dbReference>
<keyword evidence="2" id="KW-0677">Repeat</keyword>
<name>A0ABS2A7J8_9ACTN</name>
<evidence type="ECO:0000256" key="4">
    <source>
        <dbReference type="SAM" id="Phobius"/>
    </source>
</evidence>
<proteinExistence type="predicted"/>
<evidence type="ECO:0000259" key="5">
    <source>
        <dbReference type="Pfam" id="PF00931"/>
    </source>
</evidence>
<dbReference type="SMART" id="SM00320">
    <property type="entry name" value="WD40"/>
    <property type="match status" value="10"/>
</dbReference>
<feature type="repeat" description="WD" evidence="3">
    <location>
        <begin position="826"/>
        <end position="867"/>
    </location>
</feature>
<dbReference type="InterPro" id="IPR015943">
    <property type="entry name" value="WD40/YVTN_repeat-like_dom_sf"/>
</dbReference>
<dbReference type="PANTHER" id="PTHR19879:SF9">
    <property type="entry name" value="TRANSCRIPTION INITIATION FACTOR TFIID SUBUNIT 5"/>
    <property type="match status" value="1"/>
</dbReference>
<dbReference type="SUPFAM" id="SSF52540">
    <property type="entry name" value="P-loop containing nucleoside triphosphate hydrolases"/>
    <property type="match status" value="1"/>
</dbReference>
<dbReference type="Gene3D" id="1.10.10.10">
    <property type="entry name" value="Winged helix-like DNA-binding domain superfamily/Winged helix DNA-binding domain"/>
    <property type="match status" value="1"/>
</dbReference>
<dbReference type="InterPro" id="IPR019775">
    <property type="entry name" value="WD40_repeat_CS"/>
</dbReference>
<organism evidence="6 7">
    <name type="scientific">Paractinoplanes ovalisporus</name>
    <dbReference type="NCBI Taxonomy" id="2810368"/>
    <lineage>
        <taxon>Bacteria</taxon>
        <taxon>Bacillati</taxon>
        <taxon>Actinomycetota</taxon>
        <taxon>Actinomycetes</taxon>
        <taxon>Micromonosporales</taxon>
        <taxon>Micromonosporaceae</taxon>
        <taxon>Paractinoplanes</taxon>
    </lineage>
</organism>
<sequence>MGAAVAALSGVSINAATGSPTGWFPTMDEYALWWLVVSTVLVAGVTLLGMGAQRRRESGPTPARQRLASWVEDRPAEVGVIVDALRRPGTVGITTALHGAGGFGKTTVAQLVRADARIHRRFAGRVHWVTLGRAARRGALVEKVNDLIRQLAPEQAQPFTDVRRAAEQLAAVLADGPKRLLVLDDVWFPDQLAAFPVAGHSARLVTTRNATLVETEGVHVHVDQMSDAQARRVLTAGLPLVNPVLIDGLLIETGRWPLLLRLTNKILINQLRFQSDLGAVAAGLLAQLRREGALGVDRLSGIAVRKLDLDDPEQRAAAVASTLEAGIGLLDPLDRRLFAELAVFSEDETIPVRLVAALWKLGEAETTVLCVRLADLALVTLEATAEGGTLEMHDVVRDYLLAELGADRVRDLHGALLDAAAAELPFTPAGAVAWWRMPVSLGYLWDHLIEHLLAAGRDTDAEATACAFSWVEARMGMSGPLTPLADLGLINSQRAGDFRRLLERTAHLLGPTEPEWSGLDIFYSRMAHHPVWGAQARAAATRRRVPGMVTDWPLPDLPATALLRTLIGHTGAVSGLAIAPDGSWLASVGEDHTLRVWDTSTWKVRRCFSMLPAKSFRKPRNVPLLSSGTVVISPDGGRLAVIGPDGTFQVWDPHGGRRVRSHALPDGWTRNLAVSPSSAWVVASRDHDILTWNLGSGKRGMCPNPGGGWIRVLAIAPNDRWLAVADDHTIRIRNIRTGRQLAMLEVSSAPIWLRIAPDSRWLLYACGDRIHRWDLGRDGNSGVVTDHIGETTLAALPTGATWFAVAGTDRTTRLLDARDGSERLTLTGHSERITALAVASNGGWIASAGRDRTIRIWDTTPRDASESARPVRPSITALALSSDGSSLAVADTADRVGIVDPVSGRVRAALGLSLRPGRPIEAIAWDGERIVAANDDVVVTWDHSASASTRTAVPEGKVWAIGGDGACYVSGESGRVRLREPSSGRPFGTMKVGAERIVAVAMSPDSRRIALASYWIQPRRHRRARSVVEIWNPFTRNRLARFTSSAAIIRMALTPDGGRLLVAGPSGSIRVLSVLNGRRRAELAGHTGALTAVAVSPDGAWLASAGEDMSIRIWDLGERRTVAVMRLEQRINTCVWTLDGSALILGGSTGLCRFSFRRGRPSGSSSGAAGKGGA</sequence>
<dbReference type="PROSITE" id="PS50082">
    <property type="entry name" value="WD_REPEATS_2"/>
    <property type="match status" value="4"/>
</dbReference>
<evidence type="ECO:0000256" key="3">
    <source>
        <dbReference type="PROSITE-ProRule" id="PRU00221"/>
    </source>
</evidence>
<keyword evidence="7" id="KW-1185">Reference proteome</keyword>
<comment type="caution">
    <text evidence="6">The sequence shown here is derived from an EMBL/GenBank/DDBJ whole genome shotgun (WGS) entry which is preliminary data.</text>
</comment>
<dbReference type="InterPro" id="IPR011047">
    <property type="entry name" value="Quinoprotein_ADH-like_sf"/>
</dbReference>
<feature type="transmembrane region" description="Helical" evidence="4">
    <location>
        <begin position="31"/>
        <end position="50"/>
    </location>
</feature>
<dbReference type="InterPro" id="IPR027417">
    <property type="entry name" value="P-loop_NTPase"/>
</dbReference>
<feature type="repeat" description="WD" evidence="3">
    <location>
        <begin position="1083"/>
        <end position="1124"/>
    </location>
</feature>
<dbReference type="PRINTS" id="PR00320">
    <property type="entry name" value="GPROTEINBRPT"/>
</dbReference>
<dbReference type="InterPro" id="IPR001680">
    <property type="entry name" value="WD40_rpt"/>
</dbReference>
<keyword evidence="1 3" id="KW-0853">WD repeat</keyword>
<dbReference type="PROSITE" id="PS50294">
    <property type="entry name" value="WD_REPEATS_REGION"/>
    <property type="match status" value="3"/>
</dbReference>
<evidence type="ECO:0000313" key="7">
    <source>
        <dbReference type="Proteomes" id="UP000632138"/>
    </source>
</evidence>
<dbReference type="SUPFAM" id="SSF50998">
    <property type="entry name" value="Quinoprotein alcohol dehydrogenase-like"/>
    <property type="match status" value="1"/>
</dbReference>
<keyword evidence="4" id="KW-0812">Transmembrane</keyword>
<evidence type="ECO:0000256" key="1">
    <source>
        <dbReference type="ARBA" id="ARBA00022574"/>
    </source>
</evidence>
<feature type="domain" description="NB-ARC" evidence="5">
    <location>
        <begin position="78"/>
        <end position="218"/>
    </location>
</feature>
<reference evidence="6 7" key="1">
    <citation type="submission" date="2021-01" db="EMBL/GenBank/DDBJ databases">
        <title>Actinoplanes sp. nov. LDG1-06 isolated from lichen.</title>
        <authorList>
            <person name="Saeng-In P."/>
            <person name="Phongsopitanun W."/>
            <person name="Kanchanasin P."/>
            <person name="Yuki M."/>
            <person name="Kudo T."/>
            <person name="Ohkuma M."/>
            <person name="Tanasupawat S."/>
        </authorList>
    </citation>
    <scope>NUCLEOTIDE SEQUENCE [LARGE SCALE GENOMIC DNA]</scope>
    <source>
        <strain evidence="6 7">LDG1-06</strain>
    </source>
</reference>